<dbReference type="EMBL" id="AP025017">
    <property type="protein sequence ID" value="BDA63297.1"/>
    <property type="molecule type" value="Genomic_DNA"/>
</dbReference>
<sequence>MGEGMSTPPIAWARAHQAGAPQLLACHGVTDNAASLSGVLRRWRGVYDVTCLDARGHGLSPRFTPEQLVDPMSTMVDDLIRLLESRRVHEPHAFRTLMGHSMGGAVCAAVAAARPDLVDALIVEDPAWLDAQQEEDYRRGAEAMVERMERIAADPARALAENRRSYPGWEIDEACGWLQGKIQVDRDFLRTGEVAPRGSWRGTASTLSVPTLVLTSDGRDALLGKGGLASVRALGNARLRTVLVPGASHCVRRDQAGGFYRSCEAFLREVVS</sequence>
<dbReference type="Proteomes" id="UP000824496">
    <property type="component" value="Chromosome"/>
</dbReference>
<protein>
    <recommendedName>
        <fullName evidence="1">Serine aminopeptidase S33 domain-containing protein</fullName>
    </recommendedName>
</protein>
<dbReference type="InterPro" id="IPR050228">
    <property type="entry name" value="Carboxylesterase_BioH"/>
</dbReference>
<dbReference type="PANTHER" id="PTHR43194:SF2">
    <property type="entry name" value="PEROXISOMAL MEMBRANE PROTEIN LPX1"/>
    <property type="match status" value="1"/>
</dbReference>
<keyword evidence="3" id="KW-1185">Reference proteome</keyword>
<accession>A0ABN6K383</accession>
<reference evidence="2 3" key="1">
    <citation type="submission" date="2021-08" db="EMBL/GenBank/DDBJ databases">
        <title>Whole genome sequence of novel Actinomyces species strain MAS-1.</title>
        <authorList>
            <person name="Saito M."/>
            <person name="Kuwahara N."/>
            <person name="Takizawa T."/>
            <person name="Gotouda H."/>
            <person name="Ochiai T."/>
        </authorList>
    </citation>
    <scope>NUCLEOTIDE SEQUENCE [LARGE SCALE GENOMIC DNA]</scope>
    <source>
        <strain evidence="2 3">MAS-1</strain>
    </source>
</reference>
<organism evidence="2 3">
    <name type="scientific">Actinomyces capricornis</name>
    <dbReference type="NCBI Taxonomy" id="2755559"/>
    <lineage>
        <taxon>Bacteria</taxon>
        <taxon>Bacillati</taxon>
        <taxon>Actinomycetota</taxon>
        <taxon>Actinomycetes</taxon>
        <taxon>Actinomycetales</taxon>
        <taxon>Actinomycetaceae</taxon>
        <taxon>Actinomyces</taxon>
    </lineage>
</organism>
<dbReference type="InterPro" id="IPR029058">
    <property type="entry name" value="AB_hydrolase_fold"/>
</dbReference>
<evidence type="ECO:0000313" key="2">
    <source>
        <dbReference type="EMBL" id="BDA63297.1"/>
    </source>
</evidence>
<dbReference type="InterPro" id="IPR022742">
    <property type="entry name" value="Hydrolase_4"/>
</dbReference>
<evidence type="ECO:0000313" key="3">
    <source>
        <dbReference type="Proteomes" id="UP000824496"/>
    </source>
</evidence>
<dbReference type="Pfam" id="PF12146">
    <property type="entry name" value="Hydrolase_4"/>
    <property type="match status" value="1"/>
</dbReference>
<name>A0ABN6K383_9ACTO</name>
<dbReference type="Gene3D" id="3.40.50.1820">
    <property type="entry name" value="alpha/beta hydrolase"/>
    <property type="match status" value="1"/>
</dbReference>
<feature type="domain" description="Serine aminopeptidase S33" evidence="1">
    <location>
        <begin position="23"/>
        <end position="253"/>
    </location>
</feature>
<gene>
    <name evidence="2" type="ORF">MANAM107_01310</name>
</gene>
<proteinExistence type="predicted"/>
<evidence type="ECO:0000259" key="1">
    <source>
        <dbReference type="Pfam" id="PF12146"/>
    </source>
</evidence>
<dbReference type="SUPFAM" id="SSF53474">
    <property type="entry name" value="alpha/beta-Hydrolases"/>
    <property type="match status" value="1"/>
</dbReference>
<dbReference type="PANTHER" id="PTHR43194">
    <property type="entry name" value="HYDROLASE ALPHA/BETA FOLD FAMILY"/>
    <property type="match status" value="1"/>
</dbReference>